<comment type="caution">
    <text evidence="1">The sequence shown here is derived from an EMBL/GenBank/DDBJ whole genome shotgun (WGS) entry which is preliminary data.</text>
</comment>
<dbReference type="Proteomes" id="UP000265691">
    <property type="component" value="Unassembled WGS sequence"/>
</dbReference>
<dbReference type="RefSeq" id="WP_147396840.1">
    <property type="nucleotide sequence ID" value="NZ_NRHC01000101.1"/>
</dbReference>
<reference evidence="1 2" key="1">
    <citation type="submission" date="2017-08" db="EMBL/GenBank/DDBJ databases">
        <title>Reclassification of Bisgaard taxon 37 and 44.</title>
        <authorList>
            <person name="Christensen H."/>
        </authorList>
    </citation>
    <scope>NUCLEOTIDE SEQUENCE [LARGE SCALE GENOMIC DNA]</scope>
    <source>
        <strain evidence="1 2">B96_3</strain>
    </source>
</reference>
<dbReference type="EMBL" id="NRHC01000101">
    <property type="protein sequence ID" value="RIY31328.1"/>
    <property type="molecule type" value="Genomic_DNA"/>
</dbReference>
<dbReference type="AlphaFoldDB" id="A0A3A1Y282"/>
<name>A0A3A1Y282_9GAMM</name>
<organism evidence="1 2">
    <name type="scientific">Psittacicella hinzii</name>
    <dbReference type="NCBI Taxonomy" id="2028575"/>
    <lineage>
        <taxon>Bacteria</taxon>
        <taxon>Pseudomonadati</taxon>
        <taxon>Pseudomonadota</taxon>
        <taxon>Gammaproteobacteria</taxon>
        <taxon>Pasteurellales</taxon>
        <taxon>Psittacicellaceae</taxon>
        <taxon>Psittacicella</taxon>
    </lineage>
</organism>
<evidence type="ECO:0000313" key="1">
    <source>
        <dbReference type="EMBL" id="RIY31328.1"/>
    </source>
</evidence>
<accession>A0A3A1Y282</accession>
<protein>
    <submittedName>
        <fullName evidence="1">Uncharacterized protein</fullName>
    </submittedName>
</protein>
<sequence length="96" mass="11257">MSKSKKKSEVVYIAKVPESRVKRKYTDYSLYYVTRYRSGINAEGERYGTSDRVRIGKMLPENTEYFLPNKNTLIFLPDIEHLLAGLVLYLEEKLKC</sequence>
<feature type="non-terminal residue" evidence="1">
    <location>
        <position position="96"/>
    </location>
</feature>
<keyword evidence="2" id="KW-1185">Reference proteome</keyword>
<proteinExistence type="predicted"/>
<gene>
    <name evidence="1" type="ORF">CKF54_06895</name>
</gene>
<evidence type="ECO:0000313" key="2">
    <source>
        <dbReference type="Proteomes" id="UP000265691"/>
    </source>
</evidence>